<protein>
    <recommendedName>
        <fullName evidence="3">DUF177 domain-containing protein</fullName>
    </recommendedName>
</protein>
<dbReference type="Pfam" id="PF02620">
    <property type="entry name" value="YceD"/>
    <property type="match status" value="1"/>
</dbReference>
<dbReference type="Proteomes" id="UP000194639">
    <property type="component" value="Unassembled WGS sequence"/>
</dbReference>
<reference evidence="1 2" key="1">
    <citation type="submission" date="2014-06" db="EMBL/GenBank/DDBJ databases">
        <authorList>
            <person name="Ju J."/>
            <person name="Zhang J."/>
        </authorList>
    </citation>
    <scope>NUCLEOTIDE SEQUENCE [LARGE SCALE GENOMIC DNA]</scope>
    <source>
        <strain evidence="1">DmW_045</strain>
    </source>
</reference>
<evidence type="ECO:0000313" key="2">
    <source>
        <dbReference type="Proteomes" id="UP000194639"/>
    </source>
</evidence>
<gene>
    <name evidence="1" type="ORF">HK12_06995</name>
</gene>
<organism evidence="1 2">
    <name type="scientific">Acetobacter orientalis</name>
    <dbReference type="NCBI Taxonomy" id="146474"/>
    <lineage>
        <taxon>Bacteria</taxon>
        <taxon>Pseudomonadati</taxon>
        <taxon>Pseudomonadota</taxon>
        <taxon>Alphaproteobacteria</taxon>
        <taxon>Acetobacterales</taxon>
        <taxon>Acetobacteraceae</taxon>
        <taxon>Acetobacter</taxon>
    </lineage>
</organism>
<sequence>MTPKSEFSRLTAVRRIGAGGLSVTVEATPEECLRIAERLNIPEVSMLRCKYQLQAGPRSEVTAHGALAARFKQECVRTLEPFEDVLAGSFTVKFVPEEHFVETAEPDLEAVDEIPYEGDSVDLGEAAIEQFALDLPLYPRAPDAALPPGLVIEEEEVERRAQKEAQAERVNPFASLERLRRKDN</sequence>
<dbReference type="EMBL" id="JOMO01000029">
    <property type="protein sequence ID" value="OUI80793.1"/>
    <property type="molecule type" value="Genomic_DNA"/>
</dbReference>
<proteinExistence type="predicted"/>
<name>A0A252A0X5_9PROT</name>
<comment type="caution">
    <text evidence="1">The sequence shown here is derived from an EMBL/GenBank/DDBJ whole genome shotgun (WGS) entry which is preliminary data.</text>
</comment>
<evidence type="ECO:0008006" key="3">
    <source>
        <dbReference type="Google" id="ProtNLM"/>
    </source>
</evidence>
<accession>A0A252A0X5</accession>
<dbReference type="InterPro" id="IPR003772">
    <property type="entry name" value="YceD"/>
</dbReference>
<dbReference type="AlphaFoldDB" id="A0A252A0X5"/>
<dbReference type="RefSeq" id="WP_086552494.1">
    <property type="nucleotide sequence ID" value="NZ_JOMO01000029.1"/>
</dbReference>
<evidence type="ECO:0000313" key="1">
    <source>
        <dbReference type="EMBL" id="OUI80793.1"/>
    </source>
</evidence>